<reference evidence="2" key="1">
    <citation type="journal article" date="2019" name="Int. J. Syst. Evol. Microbiol.">
        <title>The Global Catalogue of Microorganisms (GCM) 10K type strain sequencing project: providing services to taxonomists for standard genome sequencing and annotation.</title>
        <authorList>
            <consortium name="The Broad Institute Genomics Platform"/>
            <consortium name="The Broad Institute Genome Sequencing Center for Infectious Disease"/>
            <person name="Wu L."/>
            <person name="Ma J."/>
        </authorList>
    </citation>
    <scope>NUCLEOTIDE SEQUENCE [LARGE SCALE GENOMIC DNA]</scope>
    <source>
        <strain evidence="2">CGMCC 1.15407</strain>
    </source>
</reference>
<evidence type="ECO:0000313" key="1">
    <source>
        <dbReference type="EMBL" id="GGF44152.1"/>
    </source>
</evidence>
<dbReference type="RefSeq" id="WP_137404372.1">
    <property type="nucleotide sequence ID" value="NZ_BMIU01000021.1"/>
</dbReference>
<keyword evidence="2" id="KW-1185">Reference proteome</keyword>
<name>A0ABQ1V8K0_9BACT</name>
<gene>
    <name evidence="1" type="ORF">GCM10011339_35790</name>
</gene>
<accession>A0ABQ1V8K0</accession>
<organism evidence="1 2">
    <name type="scientific">Echinicola rosea</name>
    <dbReference type="NCBI Taxonomy" id="1807691"/>
    <lineage>
        <taxon>Bacteria</taxon>
        <taxon>Pseudomonadati</taxon>
        <taxon>Bacteroidota</taxon>
        <taxon>Cytophagia</taxon>
        <taxon>Cytophagales</taxon>
        <taxon>Cyclobacteriaceae</taxon>
        <taxon>Echinicola</taxon>
    </lineage>
</organism>
<dbReference type="Proteomes" id="UP000647339">
    <property type="component" value="Unassembled WGS sequence"/>
</dbReference>
<evidence type="ECO:0000313" key="2">
    <source>
        <dbReference type="Proteomes" id="UP000647339"/>
    </source>
</evidence>
<protein>
    <submittedName>
        <fullName evidence="1">Uncharacterized protein</fullName>
    </submittedName>
</protein>
<dbReference type="EMBL" id="BMIU01000021">
    <property type="protein sequence ID" value="GGF44152.1"/>
    <property type="molecule type" value="Genomic_DNA"/>
</dbReference>
<comment type="caution">
    <text evidence="1">The sequence shown here is derived from an EMBL/GenBank/DDBJ whole genome shotgun (WGS) entry which is preliminary data.</text>
</comment>
<sequence>MELNNRLKLATGLLVLWLLLSAKLSAQTFNEWFRQKRTQERYLVEQIAALKVYAGTAWKGYQVARSGLNTISRIREGKFNLFEEWLAAMDGISPEVRDNHLVEGIIVLQGKILAETARGREMLKWTGLRPREQLALEGSYREGVRRSLAVLAEMYAVLKPFRMEMENAQRLEVLEDLYVRMENIHVQLRARNRRLNNYRSYRKWQQVDGQIVQELYEDEN</sequence>
<proteinExistence type="predicted"/>